<feature type="region of interest" description="Disordered" evidence="1">
    <location>
        <begin position="1"/>
        <end position="21"/>
    </location>
</feature>
<organism evidence="2 3">
    <name type="scientific">Streptomyces leeuwenhoekii</name>
    <dbReference type="NCBI Taxonomy" id="1437453"/>
    <lineage>
        <taxon>Bacteria</taxon>
        <taxon>Bacillati</taxon>
        <taxon>Actinomycetota</taxon>
        <taxon>Actinomycetes</taxon>
        <taxon>Kitasatosporales</taxon>
        <taxon>Streptomycetaceae</taxon>
        <taxon>Streptomyces</taxon>
    </lineage>
</organism>
<evidence type="ECO:0000313" key="2">
    <source>
        <dbReference type="EMBL" id="CQR61881.1"/>
    </source>
</evidence>
<sequence>MATSPWHHRRKPPQPPARRTRRLPRPCLACLARCAETLTTPAGHALLLGQADCDLLLLLTLHLLGLHLASHQTAHHL</sequence>
<dbReference type="RefSeq" id="WP_176572906.1">
    <property type="nucleotide sequence ID" value="NZ_LN831790.1"/>
</dbReference>
<name>A0A0F7VYK0_STRLW</name>
<dbReference type="EMBL" id="LN831790">
    <property type="protein sequence ID" value="CQR61881.1"/>
    <property type="molecule type" value="Genomic_DNA"/>
</dbReference>
<reference evidence="2 3" key="1">
    <citation type="submission" date="2015-02" db="EMBL/GenBank/DDBJ databases">
        <authorList>
            <person name="Gomez-Escribano P.J."/>
        </authorList>
    </citation>
    <scope>NUCLEOTIDE SEQUENCE [LARGE SCALE GENOMIC DNA]</scope>
    <source>
        <strain evidence="3">C34 (DSM 42122 / NRRL B-24963)</strain>
    </source>
</reference>
<dbReference type="AlphaFoldDB" id="A0A0F7VYK0"/>
<dbReference type="KEGG" id="sle:sle_24200"/>
<evidence type="ECO:0000256" key="1">
    <source>
        <dbReference type="SAM" id="MobiDB-lite"/>
    </source>
</evidence>
<protein>
    <submittedName>
        <fullName evidence="2">Uncharacterized protein</fullName>
    </submittedName>
</protein>
<accession>A0A0F7VYK0</accession>
<proteinExistence type="predicted"/>
<dbReference type="Proteomes" id="UP000035016">
    <property type="component" value="Chromosome Chromosome"/>
</dbReference>
<evidence type="ECO:0000313" key="3">
    <source>
        <dbReference type="Proteomes" id="UP000035016"/>
    </source>
</evidence>
<gene>
    <name evidence="2" type="primary">sle_24200</name>
</gene>